<keyword evidence="2" id="KW-1185">Reference proteome</keyword>
<sequence>MFLDFSSRGIPRVVNSPSPSSEKLGLVKESYEVPHRGRVPLFPSFLVLLIRTMSPSLRKHRSLGRRFCGRKSTFHLNAPSQFPSVPQLASSLRWGTFGHLKLWSQTAPNWSCGNKKTMKLIEDLYI</sequence>
<comment type="caution">
    <text evidence="1">The sequence shown here is derived from an EMBL/GenBank/DDBJ whole genome shotgun (WGS) entry which is preliminary data.</text>
</comment>
<protein>
    <submittedName>
        <fullName evidence="1">Uncharacterized protein</fullName>
    </submittedName>
</protein>
<dbReference type="EMBL" id="JBBWWQ010000008">
    <property type="protein sequence ID" value="KAK8940412.1"/>
    <property type="molecule type" value="Genomic_DNA"/>
</dbReference>
<name>A0AAP0G650_9ASPA</name>
<dbReference type="AlphaFoldDB" id="A0AAP0G650"/>
<dbReference type="Proteomes" id="UP001418222">
    <property type="component" value="Unassembled WGS sequence"/>
</dbReference>
<accession>A0AAP0G650</accession>
<proteinExistence type="predicted"/>
<reference evidence="1 2" key="1">
    <citation type="journal article" date="2022" name="Nat. Plants">
        <title>Genomes of leafy and leafless Platanthera orchids illuminate the evolution of mycoheterotrophy.</title>
        <authorList>
            <person name="Li M.H."/>
            <person name="Liu K.W."/>
            <person name="Li Z."/>
            <person name="Lu H.C."/>
            <person name="Ye Q.L."/>
            <person name="Zhang D."/>
            <person name="Wang J.Y."/>
            <person name="Li Y.F."/>
            <person name="Zhong Z.M."/>
            <person name="Liu X."/>
            <person name="Yu X."/>
            <person name="Liu D.K."/>
            <person name="Tu X.D."/>
            <person name="Liu B."/>
            <person name="Hao Y."/>
            <person name="Liao X.Y."/>
            <person name="Jiang Y.T."/>
            <person name="Sun W.H."/>
            <person name="Chen J."/>
            <person name="Chen Y.Q."/>
            <person name="Ai Y."/>
            <person name="Zhai J.W."/>
            <person name="Wu S.S."/>
            <person name="Zhou Z."/>
            <person name="Hsiao Y.Y."/>
            <person name="Wu W.L."/>
            <person name="Chen Y.Y."/>
            <person name="Lin Y.F."/>
            <person name="Hsu J.L."/>
            <person name="Li C.Y."/>
            <person name="Wang Z.W."/>
            <person name="Zhao X."/>
            <person name="Zhong W.Y."/>
            <person name="Ma X.K."/>
            <person name="Ma L."/>
            <person name="Huang J."/>
            <person name="Chen G.Z."/>
            <person name="Huang M.Z."/>
            <person name="Huang L."/>
            <person name="Peng D.H."/>
            <person name="Luo Y.B."/>
            <person name="Zou S.Q."/>
            <person name="Chen S.P."/>
            <person name="Lan S."/>
            <person name="Tsai W.C."/>
            <person name="Van de Peer Y."/>
            <person name="Liu Z.J."/>
        </authorList>
    </citation>
    <scope>NUCLEOTIDE SEQUENCE [LARGE SCALE GENOMIC DNA]</scope>
    <source>
        <strain evidence="1">Lor287</strain>
    </source>
</reference>
<evidence type="ECO:0000313" key="2">
    <source>
        <dbReference type="Proteomes" id="UP001418222"/>
    </source>
</evidence>
<gene>
    <name evidence="1" type="ORF">KSP39_PZI009810</name>
</gene>
<organism evidence="1 2">
    <name type="scientific">Platanthera zijinensis</name>
    <dbReference type="NCBI Taxonomy" id="2320716"/>
    <lineage>
        <taxon>Eukaryota</taxon>
        <taxon>Viridiplantae</taxon>
        <taxon>Streptophyta</taxon>
        <taxon>Embryophyta</taxon>
        <taxon>Tracheophyta</taxon>
        <taxon>Spermatophyta</taxon>
        <taxon>Magnoliopsida</taxon>
        <taxon>Liliopsida</taxon>
        <taxon>Asparagales</taxon>
        <taxon>Orchidaceae</taxon>
        <taxon>Orchidoideae</taxon>
        <taxon>Orchideae</taxon>
        <taxon>Orchidinae</taxon>
        <taxon>Platanthera</taxon>
    </lineage>
</organism>
<evidence type="ECO:0000313" key="1">
    <source>
        <dbReference type="EMBL" id="KAK8940412.1"/>
    </source>
</evidence>